<evidence type="ECO:0000313" key="5">
    <source>
        <dbReference type="Proteomes" id="UP000663920"/>
    </source>
</evidence>
<gene>
    <name evidence="4" type="ORF">J3359_04515</name>
</gene>
<evidence type="ECO:0000313" key="4">
    <source>
        <dbReference type="EMBL" id="QTE23552.1"/>
    </source>
</evidence>
<reference evidence="4 5" key="1">
    <citation type="submission" date="2021-03" db="EMBL/GenBank/DDBJ databases">
        <title>Complete genome of Polaribacter_sp.SM13.</title>
        <authorList>
            <person name="Jeong S.W."/>
            <person name="Bae J.W."/>
        </authorList>
    </citation>
    <scope>NUCLEOTIDE SEQUENCE [LARGE SCALE GENOMIC DNA]</scope>
    <source>
        <strain evidence="4 5">SM13</strain>
    </source>
</reference>
<dbReference type="Gene3D" id="1.10.357.10">
    <property type="entry name" value="Tetracycline Repressor, domain 2"/>
    <property type="match status" value="1"/>
</dbReference>
<protein>
    <submittedName>
        <fullName evidence="4">TetR/AcrR family transcriptional regulator</fullName>
    </submittedName>
</protein>
<dbReference type="SUPFAM" id="SSF46689">
    <property type="entry name" value="Homeodomain-like"/>
    <property type="match status" value="1"/>
</dbReference>
<evidence type="ECO:0000256" key="2">
    <source>
        <dbReference type="PROSITE-ProRule" id="PRU00335"/>
    </source>
</evidence>
<evidence type="ECO:0000256" key="1">
    <source>
        <dbReference type="ARBA" id="ARBA00023125"/>
    </source>
</evidence>
<sequence length="213" mass="24681">MDRKKYDGKINNKDRSKEKLINAVGKVLKKKGYVGLTATNIAKEANLSRRLITTYFDSVNHLIETYVKSKDYWVEASGEIGKIIIENGGDSSKNIIKYLLENQLDFFYNNSEMQKLILWEISQKSKIMYEVCEDRERLGSKIFELIDKDLQDSDIDIRAISALLVAGIYYMVLHAKSNDTTFCEIDINQTEGYNRIRNALNFIIENTYNYKKS</sequence>
<dbReference type="GO" id="GO:0003677">
    <property type="term" value="F:DNA binding"/>
    <property type="evidence" value="ECO:0007669"/>
    <property type="project" value="UniProtKB-UniRule"/>
</dbReference>
<organism evidence="4 5">
    <name type="scientific">Polaribacter cellanae</name>
    <dbReference type="NCBI Taxonomy" id="2818493"/>
    <lineage>
        <taxon>Bacteria</taxon>
        <taxon>Pseudomonadati</taxon>
        <taxon>Bacteroidota</taxon>
        <taxon>Flavobacteriia</taxon>
        <taxon>Flavobacteriales</taxon>
        <taxon>Flavobacteriaceae</taxon>
    </lineage>
</organism>
<dbReference type="KEGG" id="pcea:J3359_04515"/>
<feature type="DNA-binding region" description="H-T-H motif" evidence="2">
    <location>
        <begin position="37"/>
        <end position="56"/>
    </location>
</feature>
<feature type="domain" description="HTH tetR-type" evidence="3">
    <location>
        <begin position="14"/>
        <end position="74"/>
    </location>
</feature>
<proteinExistence type="predicted"/>
<dbReference type="PANTHER" id="PTHR30328:SF54">
    <property type="entry name" value="HTH-TYPE TRANSCRIPTIONAL REPRESSOR SCO4008"/>
    <property type="match status" value="1"/>
</dbReference>
<keyword evidence="5" id="KW-1185">Reference proteome</keyword>
<dbReference type="Proteomes" id="UP000663920">
    <property type="component" value="Chromosome"/>
</dbReference>
<dbReference type="InterPro" id="IPR009057">
    <property type="entry name" value="Homeodomain-like_sf"/>
</dbReference>
<dbReference type="PANTHER" id="PTHR30328">
    <property type="entry name" value="TRANSCRIPTIONAL REPRESSOR"/>
    <property type="match status" value="1"/>
</dbReference>
<dbReference type="AlphaFoldDB" id="A0A975H7K0"/>
<accession>A0A975H7K0</accession>
<keyword evidence="1 2" id="KW-0238">DNA-binding</keyword>
<dbReference type="PROSITE" id="PS50977">
    <property type="entry name" value="HTH_TETR_2"/>
    <property type="match status" value="1"/>
</dbReference>
<evidence type="ECO:0000259" key="3">
    <source>
        <dbReference type="PROSITE" id="PS50977"/>
    </source>
</evidence>
<dbReference type="InterPro" id="IPR001647">
    <property type="entry name" value="HTH_TetR"/>
</dbReference>
<name>A0A975H7K0_9FLAO</name>
<dbReference type="RefSeq" id="WP_208079559.1">
    <property type="nucleotide sequence ID" value="NZ_CP071869.1"/>
</dbReference>
<dbReference type="EMBL" id="CP071869">
    <property type="protein sequence ID" value="QTE23552.1"/>
    <property type="molecule type" value="Genomic_DNA"/>
</dbReference>
<dbReference type="InterPro" id="IPR050109">
    <property type="entry name" value="HTH-type_TetR-like_transc_reg"/>
</dbReference>